<feature type="domain" description="DUF4347" evidence="1">
    <location>
        <begin position="23"/>
        <end position="186"/>
    </location>
</feature>
<dbReference type="Pfam" id="PF00353">
    <property type="entry name" value="HemolysinCabind"/>
    <property type="match status" value="2"/>
</dbReference>
<evidence type="ECO:0000313" key="3">
    <source>
        <dbReference type="Proteomes" id="UP001139311"/>
    </source>
</evidence>
<dbReference type="Proteomes" id="UP001139311">
    <property type="component" value="Unassembled WGS sequence"/>
</dbReference>
<dbReference type="Pfam" id="PF14252">
    <property type="entry name" value="DUF4347"/>
    <property type="match status" value="1"/>
</dbReference>
<sequence length="603" mass="60334">MPASQPLCHLSSAALGAEAAREIAFIDPAVADIPVLLRGLRPGVDAILLDRSRDGLVQVSEALAGRQNIAVAHIIAHGAPGQVQFGANTVTAEELGRRTAELARIGAALGQGGDIRLWSCETGAGEQGAAFVAAMAQATGVRVAASSMRVGAAAQGGRWELDVTAKGHTAGAPITPEAAQNYAGVLGTITLDPNPLTDGYLSAADAAGPFTISGTDSGTGVTASTKITLTFYKPDGVTVLLQKTNVQVGNPSGTLWSYTLTAAEIAQISPEGGSGYKLVVSDNAGSSSVARNYTVDTAAPAAPAIVEVMDDAGVVTGTVASGGTTDDATPTVKVSLAGTGALANDKVTLTVGTVTTSYTLTSADVTEGYALVTSNAISGGDSKTIRATITDAAGNTSAASTTTYSIILDTTPGVTQTGSDGADTLAAGDDGDMLVGFKGADYLVGGSGNDVFVFSPGDGPDFVNNFTPGTDKLLFAGGLTSDDVYSFQGSFDAGGTVLTGLYVQYGSDDSRVFLNGVSTLQPGDITFGSVPGGVEPLPSFTVVQGATTTQVGATAYTGPITGLQWQYTGSAAAEAVTGTGRNDHMAMGRGADTVRGGAGDDFL</sequence>
<dbReference type="EMBL" id="JAJAQI010000124">
    <property type="protein sequence ID" value="MCB4825557.1"/>
    <property type="molecule type" value="Genomic_DNA"/>
</dbReference>
<dbReference type="GO" id="GO:0005509">
    <property type="term" value="F:calcium ion binding"/>
    <property type="evidence" value="ECO:0007669"/>
    <property type="project" value="InterPro"/>
</dbReference>
<dbReference type="PROSITE" id="PS00330">
    <property type="entry name" value="HEMOLYSIN_CALCIUM"/>
    <property type="match status" value="1"/>
</dbReference>
<dbReference type="RefSeq" id="WP_226614758.1">
    <property type="nucleotide sequence ID" value="NZ_JAJAQI010000124.1"/>
</dbReference>
<dbReference type="InterPro" id="IPR018511">
    <property type="entry name" value="Hemolysin-typ_Ca-bd_CS"/>
</dbReference>
<evidence type="ECO:0000259" key="1">
    <source>
        <dbReference type="Pfam" id="PF14252"/>
    </source>
</evidence>
<dbReference type="SUPFAM" id="SSF51120">
    <property type="entry name" value="beta-Roll"/>
    <property type="match status" value="2"/>
</dbReference>
<comment type="caution">
    <text evidence="2">The sequence shown here is derived from an EMBL/GenBank/DDBJ whole genome shotgun (WGS) entry which is preliminary data.</text>
</comment>
<name>A0A9X1IJ92_9PROT</name>
<dbReference type="Gene3D" id="2.150.10.10">
    <property type="entry name" value="Serralysin-like metalloprotease, C-terminal"/>
    <property type="match status" value="1"/>
</dbReference>
<accession>A0A9X1IJ92</accession>
<feature type="non-terminal residue" evidence="2">
    <location>
        <position position="603"/>
    </location>
</feature>
<proteinExistence type="predicted"/>
<dbReference type="InterPro" id="IPR025592">
    <property type="entry name" value="DUF4347"/>
</dbReference>
<dbReference type="InterPro" id="IPR001343">
    <property type="entry name" value="Hemolysn_Ca-bd"/>
</dbReference>
<gene>
    <name evidence="2" type="ORF">LHA35_28035</name>
</gene>
<keyword evidence="3" id="KW-1185">Reference proteome</keyword>
<reference evidence="2" key="1">
    <citation type="submission" date="2021-10" db="EMBL/GenBank/DDBJ databases">
        <title>Roseicella aerolatum sp. nov., isolated from aerosols of e-waste dismantling site.</title>
        <authorList>
            <person name="Qin T."/>
        </authorList>
    </citation>
    <scope>NUCLEOTIDE SEQUENCE</scope>
    <source>
        <strain evidence="2">GB24</strain>
    </source>
</reference>
<dbReference type="InterPro" id="IPR011049">
    <property type="entry name" value="Serralysin-like_metalloprot_C"/>
</dbReference>
<dbReference type="Gene3D" id="3.30.420.430">
    <property type="match status" value="1"/>
</dbReference>
<organism evidence="2 3">
    <name type="scientific">Roseicella aerolata</name>
    <dbReference type="NCBI Taxonomy" id="2883479"/>
    <lineage>
        <taxon>Bacteria</taxon>
        <taxon>Pseudomonadati</taxon>
        <taxon>Pseudomonadota</taxon>
        <taxon>Alphaproteobacteria</taxon>
        <taxon>Acetobacterales</taxon>
        <taxon>Roseomonadaceae</taxon>
        <taxon>Roseicella</taxon>
    </lineage>
</organism>
<protein>
    <submittedName>
        <fullName evidence="2">DUF4347 domain-containing protein</fullName>
    </submittedName>
</protein>
<dbReference type="AlphaFoldDB" id="A0A9X1IJ92"/>
<evidence type="ECO:0000313" key="2">
    <source>
        <dbReference type="EMBL" id="MCB4825557.1"/>
    </source>
</evidence>